<dbReference type="Proteomes" id="UP000306888">
    <property type="component" value="Unassembled WGS sequence"/>
</dbReference>
<feature type="transmembrane region" description="Helical" evidence="1">
    <location>
        <begin position="6"/>
        <end position="24"/>
    </location>
</feature>
<gene>
    <name evidence="2" type="ORF">E5347_00850</name>
</gene>
<feature type="transmembrane region" description="Helical" evidence="1">
    <location>
        <begin position="110"/>
        <end position="142"/>
    </location>
</feature>
<keyword evidence="1" id="KW-0472">Membrane</keyword>
<reference evidence="2 3" key="1">
    <citation type="submission" date="2019-04" db="EMBL/GenBank/DDBJ databases">
        <title>Microbes associate with the intestines of laboratory mice.</title>
        <authorList>
            <person name="Navarre W."/>
            <person name="Wong E."/>
            <person name="Huang K."/>
            <person name="Tropini C."/>
            <person name="Ng K."/>
            <person name="Yu B."/>
        </authorList>
    </citation>
    <scope>NUCLEOTIDE SEQUENCE [LARGE SCALE GENOMIC DNA]</scope>
    <source>
        <strain evidence="2 3">NM50_B9-20</strain>
    </source>
</reference>
<evidence type="ECO:0000313" key="2">
    <source>
        <dbReference type="EMBL" id="TGY43388.1"/>
    </source>
</evidence>
<feature type="transmembrane region" description="Helical" evidence="1">
    <location>
        <begin position="330"/>
        <end position="346"/>
    </location>
</feature>
<keyword evidence="3" id="KW-1185">Reference proteome</keyword>
<feature type="transmembrane region" description="Helical" evidence="1">
    <location>
        <begin position="193"/>
        <end position="211"/>
    </location>
</feature>
<feature type="transmembrane region" description="Helical" evidence="1">
    <location>
        <begin position="291"/>
        <end position="310"/>
    </location>
</feature>
<proteinExistence type="predicted"/>
<keyword evidence="1" id="KW-1133">Transmembrane helix</keyword>
<feature type="transmembrane region" description="Helical" evidence="1">
    <location>
        <begin position="358"/>
        <end position="378"/>
    </location>
</feature>
<feature type="transmembrane region" description="Helical" evidence="1">
    <location>
        <begin position="154"/>
        <end position="172"/>
    </location>
</feature>
<comment type="caution">
    <text evidence="2">The sequence shown here is derived from an EMBL/GenBank/DDBJ whole genome shotgun (WGS) entry which is preliminary data.</text>
</comment>
<feature type="transmembrane region" description="Helical" evidence="1">
    <location>
        <begin position="31"/>
        <end position="49"/>
    </location>
</feature>
<evidence type="ECO:0000313" key="3">
    <source>
        <dbReference type="Proteomes" id="UP000306888"/>
    </source>
</evidence>
<feature type="transmembrane region" description="Helical" evidence="1">
    <location>
        <begin position="237"/>
        <end position="270"/>
    </location>
</feature>
<protein>
    <submittedName>
        <fullName evidence="2">Transporter</fullName>
    </submittedName>
</protein>
<evidence type="ECO:0000256" key="1">
    <source>
        <dbReference type="SAM" id="Phobius"/>
    </source>
</evidence>
<organism evidence="2 3">
    <name type="scientific">Clostridium sartagoforme</name>
    <dbReference type="NCBI Taxonomy" id="84031"/>
    <lineage>
        <taxon>Bacteria</taxon>
        <taxon>Bacillati</taxon>
        <taxon>Bacillota</taxon>
        <taxon>Clostridia</taxon>
        <taxon>Eubacteriales</taxon>
        <taxon>Clostridiaceae</taxon>
        <taxon>Clostridium</taxon>
    </lineage>
</organism>
<feature type="transmembrane region" description="Helical" evidence="1">
    <location>
        <begin position="413"/>
        <end position="432"/>
    </location>
</feature>
<dbReference type="RefSeq" id="WP_136003619.1">
    <property type="nucleotide sequence ID" value="NZ_SRYR01000001.1"/>
</dbReference>
<name>A0A4S2DM39_9CLOT</name>
<sequence length="433" mass="44826">MGDALSLQVILILLTFVVITGLMIAKKLPTLLALPLLGIIIAVIAGVPFKTPLEEGGQTIMGHVIGAGSARLATTMIATILGGMFAKTIQKQGVSNAIVRKAAELAGDKPLVIAFVLTAAVSVVFSALGGAGAVIMVATIVIPLMLSAGIKPTAAAGCFLMGLGLGGLFNVANYQFYVDAIGMDMELVKSTSLVLGLISVAVTVVYILINVRGTSVRSTWTMPTGTTTNVVQKDVNIFALLAPIVPILLVFFFKLSTEVSLLTAVIYTILVTKPRDFIQITTSSLVEGIQDVAGVLGLMIGIGILLNGVAAEQTVSLMQPLISAVLPTSPVPYIILFTICAPLALYRGPLNLYGLGSGIANVMLAAGTLSPAAIGMALRSTGVVQGISDPTNTHNVIVCDFAKVDVNAVLKSTILYTVIITCGALIYTAITIF</sequence>
<feature type="transmembrane region" description="Helical" evidence="1">
    <location>
        <begin position="69"/>
        <end position="89"/>
    </location>
</feature>
<dbReference type="OrthoDB" id="1661999at2"/>
<dbReference type="AlphaFoldDB" id="A0A4S2DM39"/>
<accession>A0A4S2DM39</accession>
<dbReference type="EMBL" id="SRYR01000001">
    <property type="protein sequence ID" value="TGY43388.1"/>
    <property type="molecule type" value="Genomic_DNA"/>
</dbReference>
<keyword evidence="1" id="KW-0812">Transmembrane</keyword>